<keyword evidence="10" id="KW-1185">Reference proteome</keyword>
<keyword evidence="6 8" id="KW-0472">Membrane</keyword>
<protein>
    <submittedName>
        <fullName evidence="9 11">Membrane-bound O-acyltransferase domain-containing protein 2-like</fullName>
    </submittedName>
</protein>
<keyword evidence="7" id="KW-0012">Acyltransferase</keyword>
<dbReference type="GO" id="GO:0036151">
    <property type="term" value="P:phosphatidylcholine acyl-chain remodeling"/>
    <property type="evidence" value="ECO:0000318"/>
    <property type="project" value="GO_Central"/>
</dbReference>
<dbReference type="Proteomes" id="UP000008143">
    <property type="component" value="Chromosome 2"/>
</dbReference>
<evidence type="ECO:0000256" key="1">
    <source>
        <dbReference type="ARBA" id="ARBA00004477"/>
    </source>
</evidence>
<dbReference type="GO" id="GO:0036152">
    <property type="term" value="P:phosphatidylethanolamine acyl-chain remodeling"/>
    <property type="evidence" value="ECO:0000318"/>
    <property type="project" value="GO_Central"/>
</dbReference>
<name>A0A6I8RR61_XENTR</name>
<evidence type="ECO:0000313" key="10">
    <source>
        <dbReference type="Proteomes" id="UP000008143"/>
    </source>
</evidence>
<dbReference type="Ensembl" id="ENSXETT00000105094">
    <property type="protein sequence ID" value="ENSXETP00000083805"/>
    <property type="gene ID" value="ENSXETG00000020617"/>
</dbReference>
<dbReference type="PANTHER" id="PTHR13906:SF24">
    <property type="entry name" value="MEMBRANE-BOUND O-ACYLTRANSFERASE DOMAIN-CONTAINING PROTEIN 2-LIKE"/>
    <property type="match status" value="1"/>
</dbReference>
<keyword evidence="5 8" id="KW-1133">Transmembrane helix</keyword>
<accession>A0A6I8RR61</accession>
<dbReference type="KEGG" id="xtr:101732347"/>
<evidence type="ECO:0000256" key="3">
    <source>
        <dbReference type="ARBA" id="ARBA00022692"/>
    </source>
</evidence>
<feature type="transmembrane region" description="Helical" evidence="8">
    <location>
        <begin position="396"/>
        <end position="416"/>
    </location>
</feature>
<dbReference type="InterPro" id="IPR004299">
    <property type="entry name" value="MBOAT_fam"/>
</dbReference>
<evidence type="ECO:0000313" key="11">
    <source>
        <dbReference type="RefSeq" id="XP_012812804.1"/>
    </source>
</evidence>
<proteinExistence type="predicted"/>
<dbReference type="AGR" id="Xenbase:XB-GENE-29086067"/>
<feature type="transmembrane region" description="Helical" evidence="8">
    <location>
        <begin position="428"/>
        <end position="446"/>
    </location>
</feature>
<dbReference type="Xenbase" id="XB-GENE-29086067">
    <property type="gene designation" value="LOC101732347"/>
</dbReference>
<dbReference type="GeneID" id="101732347"/>
<reference evidence="11" key="3">
    <citation type="submission" date="2023-09" db="UniProtKB">
        <authorList>
            <consortium name="RefSeq"/>
        </authorList>
    </citation>
    <scope>IDENTIFICATION</scope>
    <source>
        <strain evidence="11">Nigerian</strain>
        <tissue evidence="11">Liver and blood</tissue>
    </source>
</reference>
<dbReference type="GeneTree" id="ENSGT01030000234564"/>
<feature type="transmembrane region" description="Helical" evidence="8">
    <location>
        <begin position="358"/>
        <end position="376"/>
    </location>
</feature>
<dbReference type="GO" id="GO:0016746">
    <property type="term" value="F:acyltransferase activity"/>
    <property type="evidence" value="ECO:0000318"/>
    <property type="project" value="GO_Central"/>
</dbReference>
<dbReference type="GO" id="GO:0030258">
    <property type="term" value="P:lipid modification"/>
    <property type="evidence" value="ECO:0000318"/>
    <property type="project" value="GO_Central"/>
</dbReference>
<feature type="transmembrane region" description="Helical" evidence="8">
    <location>
        <begin position="64"/>
        <end position="97"/>
    </location>
</feature>
<keyword evidence="3 8" id="KW-0812">Transmembrane</keyword>
<gene>
    <name evidence="9 11 12" type="primary">LOC101732347</name>
</gene>
<dbReference type="OMA" id="YMLSAVW"/>
<dbReference type="InterPro" id="IPR049941">
    <property type="entry name" value="LPLAT_7/PORCN-like"/>
</dbReference>
<dbReference type="GO" id="GO:0005789">
    <property type="term" value="C:endoplasmic reticulum membrane"/>
    <property type="evidence" value="ECO:0007669"/>
    <property type="project" value="UniProtKB-SubCell"/>
</dbReference>
<reference evidence="9" key="1">
    <citation type="journal article" date="2010" name="Science">
        <title>The genome of the Western clawed frog Xenopus tropicalis.</title>
        <authorList>
            <person name="Hellsten U."/>
            <person name="Harland R.M."/>
            <person name="Gilchrist M.J."/>
            <person name="Hendrix D."/>
            <person name="Jurka J."/>
            <person name="Kapitonov V."/>
            <person name="Ovcharenko I."/>
            <person name="Putnam N.H."/>
            <person name="Shu S."/>
            <person name="Taher L."/>
            <person name="Blitz I.L."/>
            <person name="Blumberg B."/>
            <person name="Dichmann D.S."/>
            <person name="Dubchak I."/>
            <person name="Amaya E."/>
            <person name="Detter J.C."/>
            <person name="Fletcher R."/>
            <person name="Gerhard D.S."/>
            <person name="Goodstein D."/>
            <person name="Graves T."/>
            <person name="Grigoriev I.V."/>
            <person name="Grimwood J."/>
            <person name="Kawashima T."/>
            <person name="Lindquist E."/>
            <person name="Lucas S.M."/>
            <person name="Mead P.E."/>
            <person name="Mitros T."/>
            <person name="Ogino H."/>
            <person name="Ohta Y."/>
            <person name="Poliakov A.V."/>
            <person name="Pollet N."/>
            <person name="Robert J."/>
            <person name="Salamov A."/>
            <person name="Sater A.K."/>
            <person name="Schmutz J."/>
            <person name="Terry A."/>
            <person name="Vize P.D."/>
            <person name="Warren W.C."/>
            <person name="Wells D."/>
            <person name="Wills A."/>
            <person name="Wilson R.K."/>
            <person name="Zimmerman L.B."/>
            <person name="Zorn A.M."/>
            <person name="Grainger R."/>
            <person name="Grammer T."/>
            <person name="Khokha M.K."/>
            <person name="Richardson P.M."/>
            <person name="Rokhsar D.S."/>
        </authorList>
    </citation>
    <scope>NUCLEOTIDE SEQUENCE [LARGE SCALE GENOMIC DNA]</scope>
    <source>
        <strain evidence="9">Nigerian</strain>
    </source>
</reference>
<feature type="transmembrane region" description="Helical" evidence="8">
    <location>
        <begin position="104"/>
        <end position="125"/>
    </location>
</feature>
<feature type="transmembrane region" description="Helical" evidence="8">
    <location>
        <begin position="181"/>
        <end position="202"/>
    </location>
</feature>
<evidence type="ECO:0000256" key="7">
    <source>
        <dbReference type="ARBA" id="ARBA00023315"/>
    </source>
</evidence>
<organism evidence="9">
    <name type="scientific">Xenopus tropicalis</name>
    <name type="common">Western clawed frog</name>
    <name type="synonym">Silurana tropicalis</name>
    <dbReference type="NCBI Taxonomy" id="8364"/>
    <lineage>
        <taxon>Eukaryota</taxon>
        <taxon>Metazoa</taxon>
        <taxon>Chordata</taxon>
        <taxon>Craniata</taxon>
        <taxon>Vertebrata</taxon>
        <taxon>Euteleostomi</taxon>
        <taxon>Amphibia</taxon>
        <taxon>Batrachia</taxon>
        <taxon>Anura</taxon>
        <taxon>Pipoidea</taxon>
        <taxon>Pipidae</taxon>
        <taxon>Xenopodinae</taxon>
        <taxon>Xenopus</taxon>
        <taxon>Silurana</taxon>
    </lineage>
</organism>
<evidence type="ECO:0000256" key="2">
    <source>
        <dbReference type="ARBA" id="ARBA00022679"/>
    </source>
</evidence>
<dbReference type="PANTHER" id="PTHR13906">
    <property type="entry name" value="PORCUPINE"/>
    <property type="match status" value="1"/>
</dbReference>
<dbReference type="OrthoDB" id="286734at2759"/>
<evidence type="ECO:0000313" key="9">
    <source>
        <dbReference type="Ensembl" id="ENSXETP00000083805"/>
    </source>
</evidence>
<keyword evidence="2" id="KW-0808">Transferase</keyword>
<dbReference type="Bgee" id="ENSXETG00000020617">
    <property type="expression patterns" value="Expressed in embryo and 1 other cell type or tissue"/>
</dbReference>
<evidence type="ECO:0000256" key="8">
    <source>
        <dbReference type="SAM" id="Phobius"/>
    </source>
</evidence>
<evidence type="ECO:0000256" key="5">
    <source>
        <dbReference type="ARBA" id="ARBA00022989"/>
    </source>
</evidence>
<keyword evidence="4" id="KW-0256">Endoplasmic reticulum</keyword>
<sequence length="473" mass="53625">MTGGNMGYTGADGLGPLETLGHIVINLPAEQRIFLTGQLSALTLAFLFRWHLPTSQCGPILRHSIASLLGICLSIYCFGWLTLFLIGELVLGYLLLLLADYRRVHVYTLFLTMGYLTLFHIQRYLYPAQDQMDFTVPLMMLTQKISRVAFEFHDGHIQTEKPLSPLQRRLAIRTMPSTLSYVSYTLGFLGLLAGPVCSYNDYQIFIHGNEKTGNPNVAVSRKLSLCCLLLAAHLVLSDRFSVSEDPDRSVFSQYLDLYLMAASRRPKYYFAWTLADAINNAAGFGYNGISEDGTERWDLLSNLDIVKIETATSFKMFIDNWNIQTAVWLKEVCYDRSPYNPLLSTFMLSAVWHGVHPGYYLTFLTAVPITVAARHVRRTIRPWFQGHVLNRTVYDVITWLCTQIAMSYTVGPFMLLELGLSLKLYRSLSFSLHILPILLIMVLHNTTRPQSIEKSNHTTIACKKNTNQMKKGT</sequence>
<dbReference type="AlphaFoldDB" id="A0A6I8RR61"/>
<evidence type="ECO:0000256" key="4">
    <source>
        <dbReference type="ARBA" id="ARBA00022824"/>
    </source>
</evidence>
<dbReference type="RefSeq" id="XP_012812804.1">
    <property type="nucleotide sequence ID" value="XM_012957350.3"/>
</dbReference>
<dbReference type="Pfam" id="PF03062">
    <property type="entry name" value="MBOAT"/>
    <property type="match status" value="1"/>
</dbReference>
<comment type="subcellular location">
    <subcellularLocation>
        <location evidence="1">Endoplasmic reticulum membrane</location>
        <topology evidence="1">Multi-pass membrane protein</topology>
    </subcellularLocation>
</comment>
<reference evidence="9" key="2">
    <citation type="submission" date="2020-05" db="UniProtKB">
        <authorList>
            <consortium name="Ensembl"/>
        </authorList>
    </citation>
    <scope>IDENTIFICATION</scope>
</reference>
<evidence type="ECO:0000256" key="6">
    <source>
        <dbReference type="ARBA" id="ARBA00023136"/>
    </source>
</evidence>
<dbReference type="GO" id="GO:0016020">
    <property type="term" value="C:membrane"/>
    <property type="evidence" value="ECO:0000318"/>
    <property type="project" value="GO_Central"/>
</dbReference>
<evidence type="ECO:0000313" key="12">
    <source>
        <dbReference type="Xenbase" id="XB-GENE-29086067"/>
    </source>
</evidence>